<dbReference type="InterPro" id="IPR000504">
    <property type="entry name" value="RRM_dom"/>
</dbReference>
<dbReference type="Proteomes" id="UP001479436">
    <property type="component" value="Unassembled WGS sequence"/>
</dbReference>
<dbReference type="InterPro" id="IPR051183">
    <property type="entry name" value="U1_U11-U12_snRNP_70-35kDa"/>
</dbReference>
<dbReference type="Pfam" id="PF12220">
    <property type="entry name" value="U1snRNP70_N"/>
    <property type="match status" value="1"/>
</dbReference>
<evidence type="ECO:0000256" key="5">
    <source>
        <dbReference type="PROSITE-ProRule" id="PRU00176"/>
    </source>
</evidence>
<dbReference type="PANTHER" id="PTHR13952">
    <property type="entry name" value="U1 SMALL NUCLEAR RIBONUCLEOPROTEIN 70 KD"/>
    <property type="match status" value="1"/>
</dbReference>
<dbReference type="SUPFAM" id="SSF54928">
    <property type="entry name" value="RNA-binding domain, RBD"/>
    <property type="match status" value="1"/>
</dbReference>
<name>A0ABR2VZJ2_9FUNG</name>
<gene>
    <name evidence="8" type="ORF">K7432_007821</name>
</gene>
<dbReference type="PANTHER" id="PTHR13952:SF5">
    <property type="entry name" value="U1 SMALL NUCLEAR RIBONUCLEOPROTEIN 70 KDA"/>
    <property type="match status" value="1"/>
</dbReference>
<dbReference type="Gene3D" id="3.30.70.330">
    <property type="match status" value="1"/>
</dbReference>
<feature type="compositionally biased region" description="Basic and acidic residues" evidence="6">
    <location>
        <begin position="70"/>
        <end position="79"/>
    </location>
</feature>
<evidence type="ECO:0000259" key="7">
    <source>
        <dbReference type="PROSITE" id="PS50102"/>
    </source>
</evidence>
<feature type="compositionally biased region" description="Basic and acidic residues" evidence="6">
    <location>
        <begin position="233"/>
        <end position="261"/>
    </location>
</feature>
<proteinExistence type="predicted"/>
<feature type="compositionally biased region" description="Basic and acidic residues" evidence="6">
    <location>
        <begin position="273"/>
        <end position="291"/>
    </location>
</feature>
<dbReference type="PROSITE" id="PS50102">
    <property type="entry name" value="RRM"/>
    <property type="match status" value="1"/>
</dbReference>
<dbReference type="InterPro" id="IPR035979">
    <property type="entry name" value="RBD_domain_sf"/>
</dbReference>
<comment type="caution">
    <text evidence="8">The sequence shown here is derived from an EMBL/GenBank/DDBJ whole genome shotgun (WGS) entry which is preliminary data.</text>
</comment>
<evidence type="ECO:0000256" key="2">
    <source>
        <dbReference type="ARBA" id="ARBA00022884"/>
    </source>
</evidence>
<dbReference type="Pfam" id="PF00076">
    <property type="entry name" value="RRM_1"/>
    <property type="match status" value="1"/>
</dbReference>
<dbReference type="EMBL" id="JASJQH010007280">
    <property type="protein sequence ID" value="KAK9711446.1"/>
    <property type="molecule type" value="Genomic_DNA"/>
</dbReference>
<feature type="region of interest" description="Disordered" evidence="6">
    <location>
        <begin position="179"/>
        <end position="321"/>
    </location>
</feature>
<organism evidence="8 9">
    <name type="scientific">Basidiobolus ranarum</name>
    <dbReference type="NCBI Taxonomy" id="34480"/>
    <lineage>
        <taxon>Eukaryota</taxon>
        <taxon>Fungi</taxon>
        <taxon>Fungi incertae sedis</taxon>
        <taxon>Zoopagomycota</taxon>
        <taxon>Entomophthoromycotina</taxon>
        <taxon>Basidiobolomycetes</taxon>
        <taxon>Basidiobolales</taxon>
        <taxon>Basidiobolaceae</taxon>
        <taxon>Basidiobolus</taxon>
    </lineage>
</organism>
<evidence type="ECO:0000313" key="9">
    <source>
        <dbReference type="Proteomes" id="UP001479436"/>
    </source>
</evidence>
<feature type="compositionally biased region" description="Basic and acidic residues" evidence="6">
    <location>
        <begin position="299"/>
        <end position="321"/>
    </location>
</feature>
<sequence length="321" mass="37056">MTDKLPPNLLKLFAPRPPLQYFTPLDREPSLKQGPTISGIGAFVPFLKDHDPDYVPSETVEERRKRKAQERKNKSEEAIREGLAKWNPAEDPQIESDPFRTLFIGRLSYDTTERDLRDEMEIYGPITKVSIPVDKVTNKPRGYAFLEFEREKDMKSAYKYADGIKIMGRRVVVDVERGRSVKGWRPRRLGGGLGGTRIGGPKQNQRSSGREGAVEKERERERERDGSGYGNRGYDRGPRDYGGGRDGRDRPRNDYNRDYDRKRRRSRSRSPRGYRDRDRGGRDRGSGRDRGGGGGSAGGRDRDRYRDRDGGRERSRERYRR</sequence>
<keyword evidence="9" id="KW-1185">Reference proteome</keyword>
<feature type="compositionally biased region" description="Basic and acidic residues" evidence="6">
    <location>
        <begin position="208"/>
        <end position="226"/>
    </location>
</feature>
<dbReference type="InterPro" id="IPR012677">
    <property type="entry name" value="Nucleotide-bd_a/b_plait_sf"/>
</dbReference>
<evidence type="ECO:0000313" key="8">
    <source>
        <dbReference type="EMBL" id="KAK9711446.1"/>
    </source>
</evidence>
<feature type="domain" description="RRM" evidence="7">
    <location>
        <begin position="100"/>
        <end position="178"/>
    </location>
</feature>
<protein>
    <recommendedName>
        <fullName evidence="7">RRM domain-containing protein</fullName>
    </recommendedName>
</protein>
<evidence type="ECO:0000256" key="3">
    <source>
        <dbReference type="ARBA" id="ARBA00023242"/>
    </source>
</evidence>
<reference evidence="8 9" key="1">
    <citation type="submission" date="2023-04" db="EMBL/GenBank/DDBJ databases">
        <title>Genome of Basidiobolus ranarum AG-B5.</title>
        <authorList>
            <person name="Stajich J.E."/>
            <person name="Carter-House D."/>
            <person name="Gryganskyi A."/>
        </authorList>
    </citation>
    <scope>NUCLEOTIDE SEQUENCE [LARGE SCALE GENOMIC DNA]</scope>
    <source>
        <strain evidence="8 9">AG-B5</strain>
    </source>
</reference>
<feature type="compositionally biased region" description="Gly residues" evidence="6">
    <location>
        <begin position="189"/>
        <end position="198"/>
    </location>
</feature>
<keyword evidence="2 5" id="KW-0694">RNA-binding</keyword>
<evidence type="ECO:0000256" key="6">
    <source>
        <dbReference type="SAM" id="MobiDB-lite"/>
    </source>
</evidence>
<dbReference type="InterPro" id="IPR022023">
    <property type="entry name" value="U1snRNP70_N"/>
</dbReference>
<evidence type="ECO:0000256" key="4">
    <source>
        <dbReference type="ARBA" id="ARBA00023274"/>
    </source>
</evidence>
<keyword evidence="4" id="KW-0687">Ribonucleoprotein</keyword>
<feature type="compositionally biased region" description="Basic residues" evidence="6">
    <location>
        <begin position="262"/>
        <end position="272"/>
    </location>
</feature>
<dbReference type="SMART" id="SM00360">
    <property type="entry name" value="RRM"/>
    <property type="match status" value="1"/>
</dbReference>
<dbReference type="InterPro" id="IPR034143">
    <property type="entry name" value="snRNP70_RRM"/>
</dbReference>
<accession>A0ABR2VZJ2</accession>
<feature type="region of interest" description="Disordered" evidence="6">
    <location>
        <begin position="50"/>
        <end position="79"/>
    </location>
</feature>
<dbReference type="CDD" id="cd12236">
    <property type="entry name" value="RRM_snRNP70"/>
    <property type="match status" value="1"/>
</dbReference>
<evidence type="ECO:0000256" key="1">
    <source>
        <dbReference type="ARBA" id="ARBA00004123"/>
    </source>
</evidence>
<comment type="subcellular location">
    <subcellularLocation>
        <location evidence="1">Nucleus</location>
    </subcellularLocation>
</comment>
<keyword evidence="3" id="KW-0539">Nucleus</keyword>